<reference evidence="2 3" key="1">
    <citation type="submission" date="2016-10" db="EMBL/GenBank/DDBJ databases">
        <authorList>
            <person name="de Groot N.N."/>
        </authorList>
    </citation>
    <scope>NUCLEOTIDE SEQUENCE [LARGE SCALE GENOMIC DNA]</scope>
    <source>
        <strain evidence="3">P4B,CCM 7963,CECT 7998,DSM 25260,IBRC-M 10614,KCTC 13821</strain>
    </source>
</reference>
<proteinExistence type="predicted"/>
<keyword evidence="1" id="KW-1133">Transmembrane helix</keyword>
<keyword evidence="1" id="KW-0472">Membrane</keyword>
<evidence type="ECO:0000313" key="2">
    <source>
        <dbReference type="EMBL" id="SDI41662.1"/>
    </source>
</evidence>
<dbReference type="STRING" id="930129.SAMN05216352_107186"/>
<evidence type="ECO:0000313" key="3">
    <source>
        <dbReference type="Proteomes" id="UP000199017"/>
    </source>
</evidence>
<keyword evidence="1" id="KW-0812">Transmembrane</keyword>
<name>A0A1G8KE04_9BACI</name>
<dbReference type="EMBL" id="FNDU01000007">
    <property type="protein sequence ID" value="SDI41662.1"/>
    <property type="molecule type" value="Genomic_DNA"/>
</dbReference>
<dbReference type="AlphaFoldDB" id="A0A1G8KE04"/>
<protein>
    <submittedName>
        <fullName evidence="2">Uncharacterized protein</fullName>
    </submittedName>
</protein>
<organism evidence="2 3">
    <name type="scientific">Alteribacillus bidgolensis</name>
    <dbReference type="NCBI Taxonomy" id="930129"/>
    <lineage>
        <taxon>Bacteria</taxon>
        <taxon>Bacillati</taxon>
        <taxon>Bacillota</taxon>
        <taxon>Bacilli</taxon>
        <taxon>Bacillales</taxon>
        <taxon>Bacillaceae</taxon>
        <taxon>Alteribacillus</taxon>
    </lineage>
</organism>
<evidence type="ECO:0000256" key="1">
    <source>
        <dbReference type="SAM" id="Phobius"/>
    </source>
</evidence>
<accession>A0A1G8KE04</accession>
<dbReference type="Proteomes" id="UP000199017">
    <property type="component" value="Unassembled WGS sequence"/>
</dbReference>
<gene>
    <name evidence="2" type="ORF">SAMN05216352_107186</name>
</gene>
<sequence length="36" mass="4177">MEHALTGATWFWLLVPMPLLIILSIITYFTEKGNKQ</sequence>
<keyword evidence="3" id="KW-1185">Reference proteome</keyword>
<feature type="transmembrane region" description="Helical" evidence="1">
    <location>
        <begin position="12"/>
        <end position="30"/>
    </location>
</feature>